<organism evidence="1 3">
    <name type="scientific">Aliidiomarina maris</name>
    <dbReference type="NCBI Taxonomy" id="531312"/>
    <lineage>
        <taxon>Bacteria</taxon>
        <taxon>Pseudomonadati</taxon>
        <taxon>Pseudomonadota</taxon>
        <taxon>Gammaproteobacteria</taxon>
        <taxon>Alteromonadales</taxon>
        <taxon>Idiomarinaceae</taxon>
        <taxon>Aliidiomarina</taxon>
    </lineage>
</organism>
<dbReference type="AlphaFoldDB" id="A0A327X1U9"/>
<dbReference type="InterPro" id="IPR050155">
    <property type="entry name" value="HAD-like_hydrolase_sf"/>
</dbReference>
<dbReference type="NCBIfam" id="TIGR01549">
    <property type="entry name" value="HAD-SF-IA-v1"/>
    <property type="match status" value="1"/>
</dbReference>
<dbReference type="InterPro" id="IPR023214">
    <property type="entry name" value="HAD_sf"/>
</dbReference>
<dbReference type="EMBL" id="QLMD01000004">
    <property type="protein sequence ID" value="RAJ98863.1"/>
    <property type="molecule type" value="Genomic_DNA"/>
</dbReference>
<dbReference type="InterPro" id="IPR036412">
    <property type="entry name" value="HAD-like_sf"/>
</dbReference>
<reference evidence="1 3" key="2">
    <citation type="submission" date="2018-06" db="EMBL/GenBank/DDBJ databases">
        <title>Genomic Encyclopedia of Type Strains, Phase III (KMG-III): the genomes of soil and plant-associated and newly described type strains.</title>
        <authorList>
            <person name="Whitman W."/>
        </authorList>
    </citation>
    <scope>NUCLEOTIDE SEQUENCE [LARGE SCALE GENOMIC DNA]</scope>
    <source>
        <strain evidence="1 3">CGMCC 1.15366</strain>
    </source>
</reference>
<accession>A0A327X1U9</accession>
<name>A0A327X1U9_9GAMM</name>
<dbReference type="Gene3D" id="3.40.50.1000">
    <property type="entry name" value="HAD superfamily/HAD-like"/>
    <property type="match status" value="1"/>
</dbReference>
<dbReference type="EMBL" id="PIPK01000004">
    <property type="protein sequence ID" value="RUO25010.1"/>
    <property type="molecule type" value="Genomic_DNA"/>
</dbReference>
<reference evidence="2 4" key="1">
    <citation type="journal article" date="2018" name="Front. Microbiol.">
        <title>Genome-Based Analysis Reveals the Taxonomy and Diversity of the Family Idiomarinaceae.</title>
        <authorList>
            <person name="Liu Y."/>
            <person name="Lai Q."/>
            <person name="Shao Z."/>
        </authorList>
    </citation>
    <scope>NUCLEOTIDE SEQUENCE [LARGE SCALE GENOMIC DNA]</scope>
    <source>
        <strain evidence="2 4">CF12-14</strain>
    </source>
</reference>
<dbReference type="PANTHER" id="PTHR43434">
    <property type="entry name" value="PHOSPHOGLYCOLATE PHOSPHATASE"/>
    <property type="match status" value="1"/>
</dbReference>
<evidence type="ECO:0000313" key="4">
    <source>
        <dbReference type="Proteomes" id="UP000287865"/>
    </source>
</evidence>
<sequence>MTVGASTRFTPHTHPLVIFDWDGTLMDSVPRIVSALQTLARECKLPIPSVTAIHDIIGLSLPVALARLFNVSEAEQEQLIDVYREIYVEREQTPTPMFAGAEGVLSALQQAGYQLAVATGKARPGLERAWRQTNTGHYFSASRCAKEVLSKPDPQMLNEILQQVGVQGHQALMIGDSIHDMHMARNAGVVGIGVTYGVHSAQRLADAAPYAVIDDITALQDLLLAG</sequence>
<keyword evidence="2" id="KW-0378">Hydrolase</keyword>
<dbReference type="SFLD" id="SFLDG01129">
    <property type="entry name" value="C1.5:_HAD__Beta-PGM__Phosphata"/>
    <property type="match status" value="1"/>
</dbReference>
<evidence type="ECO:0000313" key="3">
    <source>
        <dbReference type="Proteomes" id="UP000249203"/>
    </source>
</evidence>
<dbReference type="GO" id="GO:0005829">
    <property type="term" value="C:cytosol"/>
    <property type="evidence" value="ECO:0007669"/>
    <property type="project" value="TreeGrafter"/>
</dbReference>
<dbReference type="SFLD" id="SFLDS00003">
    <property type="entry name" value="Haloacid_Dehalogenase"/>
    <property type="match status" value="1"/>
</dbReference>
<keyword evidence="4" id="KW-1185">Reference proteome</keyword>
<dbReference type="GO" id="GO:0006281">
    <property type="term" value="P:DNA repair"/>
    <property type="evidence" value="ECO:0007669"/>
    <property type="project" value="TreeGrafter"/>
</dbReference>
<comment type="caution">
    <text evidence="1">The sequence shown here is derived from an EMBL/GenBank/DDBJ whole genome shotgun (WGS) entry which is preliminary data.</text>
</comment>
<dbReference type="Pfam" id="PF13419">
    <property type="entry name" value="HAD_2"/>
    <property type="match status" value="1"/>
</dbReference>
<proteinExistence type="predicted"/>
<dbReference type="GO" id="GO:0008967">
    <property type="term" value="F:phosphoglycolate phosphatase activity"/>
    <property type="evidence" value="ECO:0007669"/>
    <property type="project" value="TreeGrafter"/>
</dbReference>
<dbReference type="SUPFAM" id="SSF56784">
    <property type="entry name" value="HAD-like"/>
    <property type="match status" value="1"/>
</dbReference>
<dbReference type="InterPro" id="IPR006439">
    <property type="entry name" value="HAD-SF_hydro_IA"/>
</dbReference>
<dbReference type="InterPro" id="IPR023198">
    <property type="entry name" value="PGP-like_dom2"/>
</dbReference>
<evidence type="ECO:0000313" key="2">
    <source>
        <dbReference type="EMBL" id="RUO25010.1"/>
    </source>
</evidence>
<dbReference type="Gene3D" id="1.10.150.240">
    <property type="entry name" value="Putative phosphatase, domain 2"/>
    <property type="match status" value="1"/>
</dbReference>
<dbReference type="InterPro" id="IPR041492">
    <property type="entry name" value="HAD_2"/>
</dbReference>
<gene>
    <name evidence="1" type="ORF">B0I24_10464</name>
    <name evidence="2" type="ORF">CWE07_05900</name>
</gene>
<dbReference type="PANTHER" id="PTHR43434:SF24">
    <property type="entry name" value="HYDROLASE-RELATED"/>
    <property type="match status" value="1"/>
</dbReference>
<dbReference type="Proteomes" id="UP000249203">
    <property type="component" value="Unassembled WGS sequence"/>
</dbReference>
<dbReference type="Proteomes" id="UP000287865">
    <property type="component" value="Unassembled WGS sequence"/>
</dbReference>
<dbReference type="OrthoDB" id="9782449at2"/>
<protein>
    <submittedName>
        <fullName evidence="2">HAD family hydrolase</fullName>
    </submittedName>
    <submittedName>
        <fullName evidence="1">Phosphoglycolate phosphatase</fullName>
    </submittedName>
</protein>
<evidence type="ECO:0000313" key="1">
    <source>
        <dbReference type="EMBL" id="RAJ98863.1"/>
    </source>
</evidence>